<accession>A0A820PHJ0</accession>
<proteinExistence type="predicted"/>
<dbReference type="Proteomes" id="UP000663881">
    <property type="component" value="Unassembled WGS sequence"/>
</dbReference>
<feature type="non-terminal residue" evidence="2">
    <location>
        <position position="1"/>
    </location>
</feature>
<reference evidence="2" key="1">
    <citation type="submission" date="2021-02" db="EMBL/GenBank/DDBJ databases">
        <authorList>
            <person name="Nowell W R."/>
        </authorList>
    </citation>
    <scope>NUCLEOTIDE SEQUENCE</scope>
</reference>
<evidence type="ECO:0000313" key="3">
    <source>
        <dbReference type="Proteomes" id="UP000663881"/>
    </source>
</evidence>
<feature type="compositionally biased region" description="Basic and acidic residues" evidence="1">
    <location>
        <begin position="59"/>
        <end position="68"/>
    </location>
</feature>
<protein>
    <submittedName>
        <fullName evidence="2">Uncharacterized protein</fullName>
    </submittedName>
</protein>
<evidence type="ECO:0000313" key="2">
    <source>
        <dbReference type="EMBL" id="CAF4404621.1"/>
    </source>
</evidence>
<gene>
    <name evidence="2" type="ORF">OKA104_LOCUS51592</name>
</gene>
<sequence length="68" mass="7578">MCIIAPTTDHISIIVQEADAIRRFEPAVNVNNTNGYKRLSVGHDESDFEGNTSGIRLNDSNHDNETTY</sequence>
<dbReference type="AlphaFoldDB" id="A0A820PHJ0"/>
<name>A0A820PHJ0_9BILA</name>
<dbReference type="EMBL" id="CAJOAY010028278">
    <property type="protein sequence ID" value="CAF4404621.1"/>
    <property type="molecule type" value="Genomic_DNA"/>
</dbReference>
<evidence type="ECO:0000256" key="1">
    <source>
        <dbReference type="SAM" id="MobiDB-lite"/>
    </source>
</evidence>
<organism evidence="2 3">
    <name type="scientific">Adineta steineri</name>
    <dbReference type="NCBI Taxonomy" id="433720"/>
    <lineage>
        <taxon>Eukaryota</taxon>
        <taxon>Metazoa</taxon>
        <taxon>Spiralia</taxon>
        <taxon>Gnathifera</taxon>
        <taxon>Rotifera</taxon>
        <taxon>Eurotatoria</taxon>
        <taxon>Bdelloidea</taxon>
        <taxon>Adinetida</taxon>
        <taxon>Adinetidae</taxon>
        <taxon>Adineta</taxon>
    </lineage>
</organism>
<comment type="caution">
    <text evidence="2">The sequence shown here is derived from an EMBL/GenBank/DDBJ whole genome shotgun (WGS) entry which is preliminary data.</text>
</comment>
<feature type="region of interest" description="Disordered" evidence="1">
    <location>
        <begin position="41"/>
        <end position="68"/>
    </location>
</feature>